<evidence type="ECO:0000256" key="2">
    <source>
        <dbReference type="SAM" id="MobiDB-lite"/>
    </source>
</evidence>
<dbReference type="GO" id="GO:0003677">
    <property type="term" value="F:DNA binding"/>
    <property type="evidence" value="ECO:0007669"/>
    <property type="project" value="InterPro"/>
</dbReference>
<feature type="region of interest" description="Disordered" evidence="2">
    <location>
        <begin position="1"/>
        <end position="21"/>
    </location>
</feature>
<dbReference type="GO" id="GO:0008270">
    <property type="term" value="F:zinc ion binding"/>
    <property type="evidence" value="ECO:0007669"/>
    <property type="project" value="InterPro"/>
</dbReference>
<dbReference type="EMBL" id="SRMI01000012">
    <property type="protein sequence ID" value="TVY60058.1"/>
    <property type="molecule type" value="Genomic_DNA"/>
</dbReference>
<feature type="domain" description="Xylanolytic transcriptional activator regulatory" evidence="3">
    <location>
        <begin position="142"/>
        <end position="398"/>
    </location>
</feature>
<evidence type="ECO:0000313" key="4">
    <source>
        <dbReference type="EMBL" id="TVY60058.1"/>
    </source>
</evidence>
<organism evidence="4 5">
    <name type="scientific">Fusarium oxysporum f. sp. cubense</name>
    <dbReference type="NCBI Taxonomy" id="61366"/>
    <lineage>
        <taxon>Eukaryota</taxon>
        <taxon>Fungi</taxon>
        <taxon>Dikarya</taxon>
        <taxon>Ascomycota</taxon>
        <taxon>Pezizomycotina</taxon>
        <taxon>Sordariomycetes</taxon>
        <taxon>Hypocreomycetidae</taxon>
        <taxon>Hypocreales</taxon>
        <taxon>Nectriaceae</taxon>
        <taxon>Fusarium</taxon>
        <taxon>Fusarium oxysporum species complex</taxon>
    </lineage>
</organism>
<dbReference type="SUPFAM" id="SSF54427">
    <property type="entry name" value="NTF2-like"/>
    <property type="match status" value="1"/>
</dbReference>
<protein>
    <submittedName>
        <fullName evidence="4">Cutinase transcription factor 1 beta</fullName>
    </submittedName>
</protein>
<dbReference type="AlphaFoldDB" id="A0A559KL13"/>
<evidence type="ECO:0000313" key="5">
    <source>
        <dbReference type="Proteomes" id="UP000320707"/>
    </source>
</evidence>
<dbReference type="Pfam" id="PF04082">
    <property type="entry name" value="Fungal_trans"/>
    <property type="match status" value="1"/>
</dbReference>
<dbReference type="InterPro" id="IPR007219">
    <property type="entry name" value="XnlR_reg_dom"/>
</dbReference>
<gene>
    <name evidence="4" type="ORF">Focb16_v003233</name>
</gene>
<proteinExistence type="predicted"/>
<dbReference type="PANTHER" id="PTHR47425">
    <property type="entry name" value="FARB-RELATED"/>
    <property type="match status" value="1"/>
</dbReference>
<keyword evidence="1" id="KW-0539">Nucleus</keyword>
<dbReference type="Gene3D" id="3.10.450.50">
    <property type="match status" value="1"/>
</dbReference>
<accession>A0A559KL13</accession>
<reference evidence="4 5" key="1">
    <citation type="journal article" date="2019" name="Microbiol. Resour. Announc.">
        <title>High-quality draft genome sequence of Fusarium oxysporum f. sp. cubense strain 160527, a causal agent of Panama disease.</title>
        <authorList>
            <person name="Asai S."/>
            <person name="Ayukawa Y."/>
            <person name="Gan P."/>
            <person name="Masuda S."/>
            <person name="Komatsu K."/>
            <person name="Shirasu K."/>
            <person name="Arie T."/>
        </authorList>
    </citation>
    <scope>NUCLEOTIDE SEQUENCE [LARGE SCALE GENOMIC DNA]</scope>
    <source>
        <strain evidence="4 5">160527</strain>
    </source>
</reference>
<dbReference type="PANTHER" id="PTHR47425:SF2">
    <property type="entry name" value="FARB-RELATED"/>
    <property type="match status" value="1"/>
</dbReference>
<dbReference type="InterPro" id="IPR052761">
    <property type="entry name" value="Fungal_Detox/Toxin_TFs"/>
</dbReference>
<evidence type="ECO:0000259" key="3">
    <source>
        <dbReference type="Pfam" id="PF04082"/>
    </source>
</evidence>
<comment type="caution">
    <text evidence="4">The sequence shown here is derived from an EMBL/GenBank/DDBJ whole genome shotgun (WGS) entry which is preliminary data.</text>
</comment>
<dbReference type="InterPro" id="IPR032710">
    <property type="entry name" value="NTF2-like_dom_sf"/>
</dbReference>
<dbReference type="Proteomes" id="UP000320707">
    <property type="component" value="Unassembled WGS sequence"/>
</dbReference>
<sequence>MVFRNSFQQQQESKDPAVTGPISPYYLDQASFLFESPSDHSPESPSTCFERIEDLTATGCTEVNQQPVIPSEIYHDLEPYEAPDSKRSRQRTGPKTRSHITYSYYPFLTLDMSGLEPDDVHYLESRNCLSVPTPDALDDFIREYFLHVHPGLPLLDEAQFWAVYSGDKEPCGEPTISLFLFQAMLFTSCSFVPFSTLKCLGFTSRRNAREKYYRRAKLLLDICPGRDLVSDAQGALLLTYYATTRDRARTNSILLATAIQLAQGAGADQYHKRPDQDSAETIRLKRLWWCCIVRDRILPLGVRRQLHITSINPALDHLTEQDFAKEIQESQVYSAQTKRSLVYLFISLCELAVPFTCVIQTVYGMGQSAADAISPIIENQKQIEQSIRFCETSLDAWFDKATIQFSTPAGIISTEKSLVLYTNLMYIYYYSARVALYQYEAFVVSLTSPGAGMDNKLHQTRLQLEDATLGITDNLKELVQLKVARFLPVSIIAFAALPLVLHILDVKLARLPSQTARKQGRLNIYMEAMKGLQNLYDGVDDVWTFIRSAIDSITSGTLDSFSPKADAGPSSALCSKPSASLQAAEDWGNFLIQKPILYLRLSRTIDLSLAVGCYAEDSSLSVLLATAQFSSPSLIFIDVDVPAESQTSAISCDKASTDEKGNTEIEDVCAEMKSDIFDEIGDLDGYELGVESFHTPEFLDITTSEDPVAFYDGVPSSLVKWAEEGYAVVQIEAAAFEGKESGVVLREAIDALRQCDKCELDDKLGLVCTLSPIPTLKFPPFNAFSAYEPLLWNLAAPGIDQVVEIVASVLYADAQTADSLGPSAKPLLKHITNQDFRPSSQSHYPYRKATTYAFATPGHPLFNYIVKSVSHTRNLQFLKPKLNRPYFDLKAIWDKHTWYKFSDQSVEHTMGTMVQESYINHVPTLTGGIGRTNLSKFYTDNFIFNNSLDNTLDLISPTVGIDRVIDEFIYKFTRDREIDWLLPGIPPTFQKAEIPFTAVVNIRGDRLYHEHIAWDQDTALRLLGLIPEYLPFPYPIPIAAGGPSTKYEYRVPMAGIETATKIRDRNGVPSDEIFNFKVREVQNGSKTRKTEVLIENVENIATDSIV</sequence>
<name>A0A559KL13_FUSOC</name>
<dbReference type="CDD" id="cd12148">
    <property type="entry name" value="fungal_TF_MHR"/>
    <property type="match status" value="1"/>
</dbReference>
<dbReference type="GO" id="GO:0006351">
    <property type="term" value="P:DNA-templated transcription"/>
    <property type="evidence" value="ECO:0007669"/>
    <property type="project" value="InterPro"/>
</dbReference>
<feature type="compositionally biased region" description="Polar residues" evidence="2">
    <location>
        <begin position="1"/>
        <end position="11"/>
    </location>
</feature>
<evidence type="ECO:0000256" key="1">
    <source>
        <dbReference type="ARBA" id="ARBA00023242"/>
    </source>
</evidence>